<evidence type="ECO:0000256" key="1">
    <source>
        <dbReference type="ARBA" id="ARBA00022527"/>
    </source>
</evidence>
<dbReference type="GO" id="GO:0005524">
    <property type="term" value="F:ATP binding"/>
    <property type="evidence" value="ECO:0007669"/>
    <property type="project" value="UniProtKB-KW"/>
</dbReference>
<evidence type="ECO:0000259" key="6">
    <source>
        <dbReference type="PROSITE" id="PS50011"/>
    </source>
</evidence>
<dbReference type="GO" id="GO:0004674">
    <property type="term" value="F:protein serine/threonine kinase activity"/>
    <property type="evidence" value="ECO:0007669"/>
    <property type="project" value="UniProtKB-KW"/>
</dbReference>
<sequence>MECYSIIRGLAAVRNGTVLLCADKRRTTGDKVAIKRIRVTGVAPSVEQTVHRRLSAHGGHRHVLQLLDDFTENGFNHYVLEYCPHGDLFGAVDRAPHRRLDPAQACEYFGQICDGLVFIHGRGIAHCDLSLENVLLDACGDVKVSDFGLAVDAATPQHHPMGKHFYMAPEMLVAHPSYDATKADVWALGIMLFIMLTGNPLFERAAPGCAVLEFMAKHGLEAIVVQWQLDHLIPSPAMDLLEKMLCLDPVARPTMAEVMTHEYVQGLVPPPVKTTHKRKHMASFLMQHVFGTKKNIALFQ</sequence>
<dbReference type="PROSITE" id="PS50011">
    <property type="entry name" value="PROTEIN_KINASE_DOM"/>
    <property type="match status" value="1"/>
</dbReference>
<dbReference type="GO" id="GO:0005634">
    <property type="term" value="C:nucleus"/>
    <property type="evidence" value="ECO:0007669"/>
    <property type="project" value="TreeGrafter"/>
</dbReference>
<dbReference type="SUPFAM" id="SSF56112">
    <property type="entry name" value="Protein kinase-like (PK-like)"/>
    <property type="match status" value="1"/>
</dbReference>
<gene>
    <name evidence="8" type="primary">Aste57867_20813</name>
    <name evidence="7" type="ORF">As57867_020745</name>
    <name evidence="8" type="ORF">ASTE57867_20813</name>
</gene>
<evidence type="ECO:0000256" key="3">
    <source>
        <dbReference type="ARBA" id="ARBA00022741"/>
    </source>
</evidence>
<protein>
    <submittedName>
        <fullName evidence="8">Aste57867_20813 protein</fullName>
    </submittedName>
</protein>
<dbReference type="Gene3D" id="1.10.510.10">
    <property type="entry name" value="Transferase(Phosphotransferase) domain 1"/>
    <property type="match status" value="1"/>
</dbReference>
<evidence type="ECO:0000313" key="9">
    <source>
        <dbReference type="Proteomes" id="UP000332933"/>
    </source>
</evidence>
<keyword evidence="1" id="KW-0723">Serine/threonine-protein kinase</keyword>
<proteinExistence type="predicted"/>
<name>A0A485LG09_9STRA</name>
<keyword evidence="4" id="KW-0418">Kinase</keyword>
<keyword evidence="5" id="KW-0067">ATP-binding</keyword>
<keyword evidence="2" id="KW-0808">Transferase</keyword>
<keyword evidence="9" id="KW-1185">Reference proteome</keyword>
<dbReference type="AlphaFoldDB" id="A0A485LG09"/>
<evidence type="ECO:0000256" key="2">
    <source>
        <dbReference type="ARBA" id="ARBA00022679"/>
    </source>
</evidence>
<dbReference type="EMBL" id="VJMH01006913">
    <property type="protein sequence ID" value="KAF0687449.1"/>
    <property type="molecule type" value="Genomic_DNA"/>
</dbReference>
<dbReference type="InterPro" id="IPR011009">
    <property type="entry name" value="Kinase-like_dom_sf"/>
</dbReference>
<organism evidence="8 9">
    <name type="scientific">Aphanomyces stellatus</name>
    <dbReference type="NCBI Taxonomy" id="120398"/>
    <lineage>
        <taxon>Eukaryota</taxon>
        <taxon>Sar</taxon>
        <taxon>Stramenopiles</taxon>
        <taxon>Oomycota</taxon>
        <taxon>Saprolegniomycetes</taxon>
        <taxon>Saprolegniales</taxon>
        <taxon>Verrucalvaceae</taxon>
        <taxon>Aphanomyces</taxon>
    </lineage>
</organism>
<reference evidence="7" key="2">
    <citation type="submission" date="2019-06" db="EMBL/GenBank/DDBJ databases">
        <title>Genomics analysis of Aphanomyces spp. identifies a new class of oomycete effector associated with host adaptation.</title>
        <authorList>
            <person name="Gaulin E."/>
        </authorList>
    </citation>
    <scope>NUCLEOTIDE SEQUENCE</scope>
    <source>
        <strain evidence="7">CBS 578.67</strain>
    </source>
</reference>
<accession>A0A485LG09</accession>
<keyword evidence="3" id="KW-0547">Nucleotide-binding</keyword>
<evidence type="ECO:0000256" key="4">
    <source>
        <dbReference type="ARBA" id="ARBA00022777"/>
    </source>
</evidence>
<dbReference type="OrthoDB" id="60484at2759"/>
<dbReference type="Pfam" id="PF00069">
    <property type="entry name" value="Pkinase"/>
    <property type="match status" value="1"/>
</dbReference>
<dbReference type="PANTHER" id="PTHR24345:SF91">
    <property type="entry name" value="SERINE_THREONINE-PROTEIN KINASE PLK4"/>
    <property type="match status" value="1"/>
</dbReference>
<dbReference type="PANTHER" id="PTHR24345">
    <property type="entry name" value="SERINE/THREONINE-PROTEIN KINASE PLK"/>
    <property type="match status" value="1"/>
</dbReference>
<reference evidence="8 9" key="1">
    <citation type="submission" date="2019-03" db="EMBL/GenBank/DDBJ databases">
        <authorList>
            <person name="Gaulin E."/>
            <person name="Dumas B."/>
        </authorList>
    </citation>
    <scope>NUCLEOTIDE SEQUENCE [LARGE SCALE GENOMIC DNA]</scope>
    <source>
        <strain evidence="8">CBS 568.67</strain>
    </source>
</reference>
<evidence type="ECO:0000256" key="5">
    <source>
        <dbReference type="ARBA" id="ARBA00022840"/>
    </source>
</evidence>
<evidence type="ECO:0000313" key="7">
    <source>
        <dbReference type="EMBL" id="KAF0687449.1"/>
    </source>
</evidence>
<dbReference type="EMBL" id="CAADRA010006939">
    <property type="protein sequence ID" value="VFT97492.1"/>
    <property type="molecule type" value="Genomic_DNA"/>
</dbReference>
<evidence type="ECO:0000313" key="8">
    <source>
        <dbReference type="EMBL" id="VFT97492.1"/>
    </source>
</evidence>
<dbReference type="Proteomes" id="UP000332933">
    <property type="component" value="Unassembled WGS sequence"/>
</dbReference>
<dbReference type="InterPro" id="IPR000719">
    <property type="entry name" value="Prot_kinase_dom"/>
</dbReference>
<feature type="domain" description="Protein kinase" evidence="6">
    <location>
        <begin position="4"/>
        <end position="264"/>
    </location>
</feature>